<evidence type="ECO:0000256" key="5">
    <source>
        <dbReference type="ARBA" id="ARBA00032427"/>
    </source>
</evidence>
<protein>
    <recommendedName>
        <fullName evidence="3">Cofilin</fullName>
    </recommendedName>
    <alternativeName>
        <fullName evidence="5">Actin-depolymerizing factor 1</fullName>
    </alternativeName>
</protein>
<dbReference type="InParanoid" id="A0A151GF93"/>
<dbReference type="STRING" id="98403.A0A151GF93"/>
<dbReference type="Gene3D" id="3.40.20.10">
    <property type="entry name" value="Severin"/>
    <property type="match status" value="1"/>
</dbReference>
<organism evidence="7 8">
    <name type="scientific">Drechmeria coniospora</name>
    <name type="common">Nematophagous fungus</name>
    <name type="synonym">Meria coniospora</name>
    <dbReference type="NCBI Taxonomy" id="98403"/>
    <lineage>
        <taxon>Eukaryota</taxon>
        <taxon>Fungi</taxon>
        <taxon>Dikarya</taxon>
        <taxon>Ascomycota</taxon>
        <taxon>Pezizomycotina</taxon>
        <taxon>Sordariomycetes</taxon>
        <taxon>Hypocreomycetidae</taxon>
        <taxon>Hypocreales</taxon>
        <taxon>Ophiocordycipitaceae</taxon>
        <taxon>Drechmeria</taxon>
    </lineage>
</organism>
<dbReference type="PROSITE" id="PS51263">
    <property type="entry name" value="ADF_H"/>
    <property type="match status" value="1"/>
</dbReference>
<evidence type="ECO:0000259" key="6">
    <source>
        <dbReference type="PROSITE" id="PS51263"/>
    </source>
</evidence>
<dbReference type="CDD" id="cd11286">
    <property type="entry name" value="ADF_cofilin_like"/>
    <property type="match status" value="1"/>
</dbReference>
<evidence type="ECO:0000256" key="2">
    <source>
        <dbReference type="ARBA" id="ARBA00006844"/>
    </source>
</evidence>
<dbReference type="Proteomes" id="UP000076580">
    <property type="component" value="Chromosome 03"/>
</dbReference>
<dbReference type="GO" id="GO:0016363">
    <property type="term" value="C:nuclear matrix"/>
    <property type="evidence" value="ECO:0007669"/>
    <property type="project" value="UniProtKB-SubCell"/>
</dbReference>
<dbReference type="RefSeq" id="XP_040655122.1">
    <property type="nucleotide sequence ID" value="XM_040805018.1"/>
</dbReference>
<dbReference type="SUPFAM" id="SSF55753">
    <property type="entry name" value="Actin depolymerizing proteins"/>
    <property type="match status" value="1"/>
</dbReference>
<dbReference type="AlphaFoldDB" id="A0A151GF93"/>
<dbReference type="EMBL" id="LAYC01000003">
    <property type="protein sequence ID" value="KYK55770.1"/>
    <property type="molecule type" value="Genomic_DNA"/>
</dbReference>
<dbReference type="PANTHER" id="PTHR11913">
    <property type="entry name" value="COFILIN-RELATED"/>
    <property type="match status" value="1"/>
</dbReference>
<evidence type="ECO:0000256" key="4">
    <source>
        <dbReference type="ARBA" id="ARBA00023203"/>
    </source>
</evidence>
<reference evidence="7 8" key="1">
    <citation type="journal article" date="2016" name="Sci. Rep.">
        <title>Insights into Adaptations to a Near-Obligate Nematode Endoparasitic Lifestyle from the Finished Genome of Drechmeria coniospora.</title>
        <authorList>
            <person name="Zhang L."/>
            <person name="Zhou Z."/>
            <person name="Guo Q."/>
            <person name="Fokkens L."/>
            <person name="Miskei M."/>
            <person name="Pocsi I."/>
            <person name="Zhang W."/>
            <person name="Chen M."/>
            <person name="Wang L."/>
            <person name="Sun Y."/>
            <person name="Donzelli B.G."/>
            <person name="Gibson D.M."/>
            <person name="Nelson D.R."/>
            <person name="Luo J.G."/>
            <person name="Rep M."/>
            <person name="Liu H."/>
            <person name="Yang S."/>
            <person name="Wang J."/>
            <person name="Krasnoff S.B."/>
            <person name="Xu Y."/>
            <person name="Molnar I."/>
            <person name="Lin M."/>
        </authorList>
    </citation>
    <scope>NUCLEOTIDE SEQUENCE [LARGE SCALE GENOMIC DNA]</scope>
    <source>
        <strain evidence="7 8">ARSEF 6962</strain>
    </source>
</reference>
<comment type="subcellular location">
    <subcellularLocation>
        <location evidence="1">Nucleus matrix</location>
    </subcellularLocation>
</comment>
<dbReference type="PRINTS" id="PR00006">
    <property type="entry name" value="COFILIN"/>
</dbReference>
<dbReference type="GO" id="GO:0030042">
    <property type="term" value="P:actin filament depolymerization"/>
    <property type="evidence" value="ECO:0007669"/>
    <property type="project" value="InterPro"/>
</dbReference>
<dbReference type="GO" id="GO:0015629">
    <property type="term" value="C:actin cytoskeleton"/>
    <property type="evidence" value="ECO:0007669"/>
    <property type="project" value="InterPro"/>
</dbReference>
<dbReference type="InterPro" id="IPR017904">
    <property type="entry name" value="ADF/Cofilin"/>
</dbReference>
<feature type="domain" description="ADF-H" evidence="6">
    <location>
        <begin position="56"/>
        <end position="201"/>
    </location>
</feature>
<name>A0A151GF93_DRECN</name>
<accession>A0A151GF93</accession>
<dbReference type="GO" id="GO:0003779">
    <property type="term" value="F:actin binding"/>
    <property type="evidence" value="ECO:0007669"/>
    <property type="project" value="UniProtKB-KW"/>
</dbReference>
<dbReference type="InterPro" id="IPR002108">
    <property type="entry name" value="ADF-H"/>
</dbReference>
<evidence type="ECO:0000256" key="3">
    <source>
        <dbReference type="ARBA" id="ARBA00015630"/>
    </source>
</evidence>
<evidence type="ECO:0000313" key="8">
    <source>
        <dbReference type="Proteomes" id="UP000076580"/>
    </source>
</evidence>
<dbReference type="SMART" id="SM00102">
    <property type="entry name" value="ADF"/>
    <property type="match status" value="1"/>
</dbReference>
<dbReference type="Pfam" id="PF00241">
    <property type="entry name" value="Cofilin_ADF"/>
    <property type="match status" value="1"/>
</dbReference>
<gene>
    <name evidence="7" type="ORF">DCS_07734</name>
</gene>
<dbReference type="GeneID" id="63720377"/>
<sequence length="206" mass="22789">MVRRFDATATVLLPLTIDLSPNPGSYSSSHTPSPLFDRVLVGALGDDYVYMRFWHGLKATVAPECITAYNDLKLSKKHKYVIFKLSDNFSEIVVEEASDNKDWDTFREKLINATSKSKSGTVGKGPRYAVYDFEYSLSSGDGVRNKITFIAWSPDDAGIQPKMIYASSKEALKRSLTGIATELQANDPDDIEYDTILKTVSKGLAG</sequence>
<evidence type="ECO:0000256" key="1">
    <source>
        <dbReference type="ARBA" id="ARBA00004109"/>
    </source>
</evidence>
<evidence type="ECO:0000313" key="7">
    <source>
        <dbReference type="EMBL" id="KYK55770.1"/>
    </source>
</evidence>
<proteinExistence type="inferred from homology"/>
<keyword evidence="8" id="KW-1185">Reference proteome</keyword>
<comment type="caution">
    <text evidence="7">The sequence shown here is derived from an EMBL/GenBank/DDBJ whole genome shotgun (WGS) entry which is preliminary data.</text>
</comment>
<dbReference type="InterPro" id="IPR029006">
    <property type="entry name" value="ADF-H/Gelsolin-like_dom_sf"/>
</dbReference>
<keyword evidence="4" id="KW-0009">Actin-binding</keyword>
<comment type="similarity">
    <text evidence="2">Belongs to the actin-binding proteins ADF family.</text>
</comment>
<dbReference type="FunCoup" id="A0A151GF93">
    <property type="interactions" value="733"/>
</dbReference>